<feature type="compositionally biased region" description="Polar residues" evidence="1">
    <location>
        <begin position="721"/>
        <end position="735"/>
    </location>
</feature>
<feature type="domain" description="Tudor" evidence="2">
    <location>
        <begin position="1616"/>
        <end position="1676"/>
    </location>
</feature>
<proteinExistence type="predicted"/>
<sequence length="2013" mass="227761">MEKLDIPTVNHHIGSTERVFVAHVNDLNDFYLHSELHRDSLLKLGQDLYDEYSESLTKQPLGINETFSIGDYCVCPSHSQDWYRGLIRHIDSNGTAAVFKIDYGDVQYTPTQFLQPLHKNFTVQPGLAFHCSLANLIKPLDGWPLDAIEEFCSRLSTTFLYAKFMNYNEVRDMLEVEITEKTSKTSLNTDFQHHQIQRLILPTNDKFLYKCIPFEKLDCNQPNQIRLLYYINPSHFYVYLRDNMNSYKALQKDLQQAVQNSRPISSPTKYQPVAAQDNHTIWHRAVIMDLNSNLMKIAVYYIDLGQRQYTSINSIRLLPEEFQFKPALAIPCRLYKVYPSNSNDQSQWQSDDRVHGEFNGRMVNNVTCTVIGNQDQVIYDVEIDIPKLGDLGKFLSDNNLVSRQQMHNNPRANFSSGQPMQHSFVRAQLGSSGLTPFRPQAPRATQPNEYYNNPNNSAQQPQTRMLNTGSSSTTVQHSPSTVSIAAPTAPFPPIPPPDGSYTITQVHSAAEFYGVSQMREHDLEGLNKHLEEFYNNSVNDQSFTVYVPKENSYYVVQQGDKYYRVLTKHHESDTRILVTLIDRGFEIIVDTTELLQINPTFVATPPFAQRFRLRGYDESQNSSLMTRNLKRLILNQRVRIIVKGSIINGTYPVDVVLADNQWVNRLLFPNDTTLLSPPLLPNDRPGFNKPQHAVIESQVFSNSLRHHPKNNQDSTERAPFSQRSNGNLPTSSNMMSGAPRSQPGRFSSTTDSTASVLSSTKAQIPRFSNAHNRNIQQYSQTADSTASNSMWNKEQNNKTNFGTSDALPNQQSYGRQQSDSFHHGNVQRPTDDKVSIPSNQNRLSSMPHDNQQPASSEQRRTFGGNFSHDNRHEKPMDGNHFQRHDDRTNENNFRQDAGFSNRGSGFVDRRGRGNFNDRQVSRTNDNNNDHNSQSSGSFPRRGRGSADGRGRGGNFSDRNSYNRNQDDDRNDNNMHQSQNFRFQNRRDQEGNRDRGDFGRRGDRGSYRGDGFSNSRGGRGNLRDRDNIGLRLSSDSSNSAKPFGGMGITQPVLNNFEAGDKFIEHDMPKEVFTFVISHIETANDFFIQLLNKGDEILKLSETLQNEYGAAPEATLSSFKIGQACLAKSTDGCWYRATVLVPGSNALKIRFVDFGDTAEVNLKTIKPLAKKHCSAAPYAYQCTFENIQTLNNVNIENLKDQCSGKTFNGKIKGKLSGNKFILNSDDFLKVLLDINAIKLKPVATLKRIPCLIVHIESGQHQFFIQDDKETADKIAEQILVEEPNSSVLSLDEVKQLPPETIVIAQFEDEFYRAVIQSDESADNVIVCYVDFGNTNSCPKTSLKQCSKQLSSYPNQSKRCQLYGILPDKIDDAFTYLQDVSDSENLEISIVKEKDLLSNVLLYADNICVNEKFGCDLNAIETSDTNVNIGDQATTTTVNEQEQPQIPLTIEQPPSVVEQPPSVVEQPPSVVEQPPSVVEQPPSVVEQPPSVVEQPPSVVEQPPSVVEQPPSVVEQPPSVVEQPPSVVEQPPSVVERPPSVVEQPTNDDALSQNEILEPAKSDSNEPKEEEPQCRTGLLTHMEMDKPYIYLQLLPESVPILERIHQLIDKIVVEKLHNSSYAIGDHVVAKFSEDDEYYRARIESYSSTSNLYTVYFLDYGNLDENVTVDHLYSYSDELEKIKPLIRGYLLNQVTIETWTNTIQPIIEEKLNDSIEFTIIDENNSIIDIEFDDAIYADHVQEYVEQIESSIIEQAKRFTANISATDKDSFYIHILPDDNLRVCELEEYLKACDKQRKHIWAINDRCIVSNDQEQFYRGQILAIDDNKYHVKCIDYGNTLENIDDGHLFVLSDITILEQLPLAHQCRLYGIDDSNQIKVINDVIKNIPTTECVTVDIENDENYQVWLVKLTRENNDTINDHYLSSDDNILDNENTQGSNNNEIIVPDSPAPANIDEQKTSEIDVPQMENNTQPNDIIDASENNSVVPSSNNQAIDLGEYDSSATNTTITDETNTSISSD</sequence>
<feature type="compositionally biased region" description="Polar residues" evidence="1">
    <location>
        <begin position="769"/>
        <end position="819"/>
    </location>
</feature>
<feature type="domain" description="Tudor" evidence="2">
    <location>
        <begin position="66"/>
        <end position="124"/>
    </location>
</feature>
<dbReference type="EMBL" id="CAJNXB010004174">
    <property type="protein sequence ID" value="CAF3361757.1"/>
    <property type="molecule type" value="Genomic_DNA"/>
</dbReference>
<feature type="compositionally biased region" description="Polar residues" evidence="1">
    <location>
        <begin position="443"/>
        <end position="477"/>
    </location>
</feature>
<dbReference type="Proteomes" id="UP000663825">
    <property type="component" value="Unassembled WGS sequence"/>
</dbReference>
<dbReference type="InterPro" id="IPR050621">
    <property type="entry name" value="Tudor_domain_containing"/>
</dbReference>
<feature type="domain" description="Tudor" evidence="2">
    <location>
        <begin position="1794"/>
        <end position="1851"/>
    </location>
</feature>
<feature type="compositionally biased region" description="Low complexity" evidence="1">
    <location>
        <begin position="921"/>
        <end position="939"/>
    </location>
</feature>
<dbReference type="Pfam" id="PF00567">
    <property type="entry name" value="TUDOR"/>
    <property type="match status" value="7"/>
</dbReference>
<feature type="region of interest" description="Disordered" evidence="1">
    <location>
        <begin position="1926"/>
        <end position="2013"/>
    </location>
</feature>
<feature type="domain" description="Tudor" evidence="2">
    <location>
        <begin position="1291"/>
        <end position="1350"/>
    </location>
</feature>
<dbReference type="Gene3D" id="2.40.50.90">
    <property type="match status" value="2"/>
</dbReference>
<dbReference type="InterPro" id="IPR035437">
    <property type="entry name" value="SNase_OB-fold_sf"/>
</dbReference>
<feature type="compositionally biased region" description="Low complexity" evidence="1">
    <location>
        <begin position="1453"/>
        <end position="1541"/>
    </location>
</feature>
<accession>A0A817WZ17</accession>
<evidence type="ECO:0000259" key="2">
    <source>
        <dbReference type="PROSITE" id="PS50304"/>
    </source>
</evidence>
<dbReference type="PANTHER" id="PTHR22948:SF29">
    <property type="entry name" value="FI02030P-RELATED"/>
    <property type="match status" value="1"/>
</dbReference>
<feature type="region of interest" description="Disordered" evidence="1">
    <location>
        <begin position="701"/>
        <end position="1042"/>
    </location>
</feature>
<feature type="compositionally biased region" description="Polar residues" evidence="1">
    <location>
        <begin position="1926"/>
        <end position="1936"/>
    </location>
</feature>
<feature type="region of interest" description="Disordered" evidence="1">
    <location>
        <begin position="431"/>
        <end position="477"/>
    </location>
</feature>
<name>A0A817WZ17_9BILA</name>
<feature type="compositionally biased region" description="Polar residues" evidence="1">
    <location>
        <begin position="744"/>
        <end position="762"/>
    </location>
</feature>
<feature type="region of interest" description="Disordered" evidence="1">
    <location>
        <begin position="1453"/>
        <end position="1549"/>
    </location>
</feature>
<dbReference type="Gene3D" id="2.30.30.140">
    <property type="match status" value="7"/>
</dbReference>
<dbReference type="SMART" id="SM00333">
    <property type="entry name" value="TUDOR"/>
    <property type="match status" value="7"/>
</dbReference>
<evidence type="ECO:0000313" key="3">
    <source>
        <dbReference type="EMBL" id="CAF3361757.1"/>
    </source>
</evidence>
<dbReference type="PROSITE" id="PS50304">
    <property type="entry name" value="TUDOR"/>
    <property type="match status" value="5"/>
</dbReference>
<feature type="compositionally biased region" description="Low complexity" evidence="1">
    <location>
        <begin position="1974"/>
        <end position="1985"/>
    </location>
</feature>
<feature type="compositionally biased region" description="Polar residues" evidence="1">
    <location>
        <begin position="836"/>
        <end position="856"/>
    </location>
</feature>
<protein>
    <recommendedName>
        <fullName evidence="2">Tudor domain-containing protein</fullName>
    </recommendedName>
</protein>
<dbReference type="PANTHER" id="PTHR22948">
    <property type="entry name" value="TUDOR DOMAIN CONTAINING PROTEIN"/>
    <property type="match status" value="1"/>
</dbReference>
<evidence type="ECO:0000313" key="4">
    <source>
        <dbReference type="Proteomes" id="UP000663825"/>
    </source>
</evidence>
<comment type="caution">
    <text evidence="3">The sequence shown here is derived from an EMBL/GenBank/DDBJ whole genome shotgun (WGS) entry which is preliminary data.</text>
</comment>
<feature type="compositionally biased region" description="Low complexity" evidence="1">
    <location>
        <begin position="1995"/>
        <end position="2013"/>
    </location>
</feature>
<dbReference type="CDD" id="cd20379">
    <property type="entry name" value="Tudor_dTUD-like"/>
    <property type="match status" value="2"/>
</dbReference>
<feature type="domain" description="Tudor" evidence="2">
    <location>
        <begin position="1116"/>
        <end position="1173"/>
    </location>
</feature>
<evidence type="ECO:0000256" key="1">
    <source>
        <dbReference type="SAM" id="MobiDB-lite"/>
    </source>
</evidence>
<dbReference type="OrthoDB" id="9989103at2759"/>
<organism evidence="3 4">
    <name type="scientific">Rotaria socialis</name>
    <dbReference type="NCBI Taxonomy" id="392032"/>
    <lineage>
        <taxon>Eukaryota</taxon>
        <taxon>Metazoa</taxon>
        <taxon>Spiralia</taxon>
        <taxon>Gnathifera</taxon>
        <taxon>Rotifera</taxon>
        <taxon>Eurotatoria</taxon>
        <taxon>Bdelloidea</taxon>
        <taxon>Philodinida</taxon>
        <taxon>Philodinidae</taxon>
        <taxon>Rotaria</taxon>
    </lineage>
</organism>
<feature type="compositionally biased region" description="Basic and acidic residues" evidence="1">
    <location>
        <begin position="984"/>
        <end position="1006"/>
    </location>
</feature>
<reference evidence="3" key="1">
    <citation type="submission" date="2021-02" db="EMBL/GenBank/DDBJ databases">
        <authorList>
            <person name="Nowell W R."/>
        </authorList>
    </citation>
    <scope>NUCLEOTIDE SEQUENCE</scope>
</reference>
<feature type="compositionally biased region" description="Basic and acidic residues" evidence="1">
    <location>
        <begin position="868"/>
        <end position="889"/>
    </location>
</feature>
<dbReference type="SUPFAM" id="SSF63748">
    <property type="entry name" value="Tudor/PWWP/MBT"/>
    <property type="match status" value="7"/>
</dbReference>
<gene>
    <name evidence="3" type="ORF">TIS948_LOCUS24238</name>
</gene>
<dbReference type="InterPro" id="IPR002999">
    <property type="entry name" value="Tudor"/>
</dbReference>